<accession>A0A1J4T712</accession>
<name>A0A1J4T712_9BACT</name>
<protein>
    <recommendedName>
        <fullName evidence="4">Transglutaminase-like domain-containing protein</fullName>
    </recommendedName>
</protein>
<evidence type="ECO:0000256" key="1">
    <source>
        <dbReference type="SAM" id="SignalP"/>
    </source>
</evidence>
<reference evidence="2 3" key="1">
    <citation type="journal article" date="2016" name="Environ. Microbiol.">
        <title>Genomic resolution of a cold subsurface aquifer community provides metabolic insights for novel microbes adapted to high CO concentrations.</title>
        <authorList>
            <person name="Probst A.J."/>
            <person name="Castelle C.J."/>
            <person name="Singh A."/>
            <person name="Brown C.T."/>
            <person name="Anantharaman K."/>
            <person name="Sharon I."/>
            <person name="Hug L.A."/>
            <person name="Burstein D."/>
            <person name="Emerson J.B."/>
            <person name="Thomas B.C."/>
            <person name="Banfield J.F."/>
        </authorList>
    </citation>
    <scope>NUCLEOTIDE SEQUENCE [LARGE SCALE GENOMIC DNA]</scope>
    <source>
        <strain evidence="2">CG1_02_41_21</strain>
    </source>
</reference>
<evidence type="ECO:0000313" key="2">
    <source>
        <dbReference type="EMBL" id="OIO07916.1"/>
    </source>
</evidence>
<proteinExistence type="predicted"/>
<dbReference type="AlphaFoldDB" id="A0A1J4T712"/>
<gene>
    <name evidence="2" type="ORF">AUJ35_01255</name>
</gene>
<feature type="signal peptide" evidence="1">
    <location>
        <begin position="1"/>
        <end position="25"/>
    </location>
</feature>
<organism evidence="2 3">
    <name type="scientific">Candidatus Falkowbacteria bacterium CG1_02_41_21</name>
    <dbReference type="NCBI Taxonomy" id="1805147"/>
    <lineage>
        <taxon>Bacteria</taxon>
        <taxon>Candidatus Falkowiibacteriota</taxon>
    </lineage>
</organism>
<keyword evidence="1" id="KW-0732">Signal</keyword>
<sequence length="490" mass="54759">MKKIYLSILIIFSCFSLFFVSPAQAAGLSGRIFLQVQDKGQAWYIYPVDAKRYYLGRPDDAFNIMRQLGLGISEKDFYASAIRPPQNILGRIILRVQDKGQAYYVDPLNGHLNYLGRPDDAFQVIRSLGEGITNSDLSKIIIGTLNITPANPTSPTVVLGPDENLVKFTWKYDGQSYYLNEIFSKNLYAQYSAMTRILTYQLDEAPANLRDSFYAMFLTPRSGDATLDRIMVDLNKIAQTDGITGDRLVEFMMAFVQYIPYDSSKLAGENIPNYIYETLYRNSGVCSDKSFLAVAILRKINYGAAILDYPDNKHSAPGVACAADQSTSASGYCFIETTNFFPIGVVPNTLKAGQGETSTQFDNIFDASHLGSMEIYQKTSALTYSGITQTMAEADLIKKLVQSIDSAKAELNAVSLELADDRSALDLLRTTMNNYINAGDTTNYNLLIPQYNEAAKNYNDKVADYQLKIDIYNANIREYNSLTKSFYQQV</sequence>
<comment type="caution">
    <text evidence="2">The sequence shown here is derived from an EMBL/GenBank/DDBJ whole genome shotgun (WGS) entry which is preliminary data.</text>
</comment>
<dbReference type="Proteomes" id="UP000182860">
    <property type="component" value="Unassembled WGS sequence"/>
</dbReference>
<feature type="chain" id="PRO_5013040494" description="Transglutaminase-like domain-containing protein" evidence="1">
    <location>
        <begin position="26"/>
        <end position="490"/>
    </location>
</feature>
<evidence type="ECO:0008006" key="4">
    <source>
        <dbReference type="Google" id="ProtNLM"/>
    </source>
</evidence>
<evidence type="ECO:0000313" key="3">
    <source>
        <dbReference type="Proteomes" id="UP000182860"/>
    </source>
</evidence>
<dbReference type="EMBL" id="MNUV01000022">
    <property type="protein sequence ID" value="OIO07916.1"/>
    <property type="molecule type" value="Genomic_DNA"/>
</dbReference>